<dbReference type="GO" id="GO:0005979">
    <property type="term" value="P:regulation of glycogen biosynthetic process"/>
    <property type="evidence" value="ECO:0007669"/>
    <property type="project" value="TreeGrafter"/>
</dbReference>
<comment type="caution">
    <text evidence="3">The sequence shown here is derived from an EMBL/GenBank/DDBJ whole genome shotgun (WGS) entry which is preliminary data.</text>
</comment>
<feature type="domain" description="CBM21" evidence="2">
    <location>
        <begin position="189"/>
        <end position="292"/>
    </location>
</feature>
<feature type="region of interest" description="Disordered" evidence="1">
    <location>
        <begin position="60"/>
        <end position="84"/>
    </location>
</feature>
<dbReference type="EC" id="1.3.1.70" evidence="3"/>
<dbReference type="InterPro" id="IPR050782">
    <property type="entry name" value="PP1_regulatory_subunit_3"/>
</dbReference>
<dbReference type="Gene3D" id="2.60.40.2440">
    <property type="entry name" value="Carbohydrate binding type-21 domain"/>
    <property type="match status" value="1"/>
</dbReference>
<dbReference type="PANTHER" id="PTHR12307:SF36">
    <property type="entry name" value="GLYCOGEN-BINDING SUBUNIT 76A"/>
    <property type="match status" value="1"/>
</dbReference>
<dbReference type="GO" id="GO:0000164">
    <property type="term" value="C:protein phosphatase type 1 complex"/>
    <property type="evidence" value="ECO:0007669"/>
    <property type="project" value="TreeGrafter"/>
</dbReference>
<evidence type="ECO:0000256" key="1">
    <source>
        <dbReference type="SAM" id="MobiDB-lite"/>
    </source>
</evidence>
<feature type="region of interest" description="Disordered" evidence="1">
    <location>
        <begin position="292"/>
        <end position="323"/>
    </location>
</feature>
<dbReference type="PANTHER" id="PTHR12307">
    <property type="entry name" value="PROTEIN PHOSPHATASE 1 REGULATORY SUBUNIT"/>
    <property type="match status" value="1"/>
</dbReference>
<dbReference type="GO" id="GO:2001069">
    <property type="term" value="F:glycogen binding"/>
    <property type="evidence" value="ECO:0007669"/>
    <property type="project" value="TreeGrafter"/>
</dbReference>
<dbReference type="PROSITE" id="PS51159">
    <property type="entry name" value="CBM21"/>
    <property type="match status" value="1"/>
</dbReference>
<protein>
    <submittedName>
        <fullName evidence="3">Erg24, C-14 sterol reductase</fullName>
        <ecNumber evidence="3">1.3.1.70</ecNumber>
    </submittedName>
</protein>
<organism evidence="3 4">
    <name type="scientific">Mucor velutinosus</name>
    <dbReference type="NCBI Taxonomy" id="708070"/>
    <lineage>
        <taxon>Eukaryota</taxon>
        <taxon>Fungi</taxon>
        <taxon>Fungi incertae sedis</taxon>
        <taxon>Mucoromycota</taxon>
        <taxon>Mucoromycotina</taxon>
        <taxon>Mucoromycetes</taxon>
        <taxon>Mucorales</taxon>
        <taxon>Mucorineae</taxon>
        <taxon>Mucoraceae</taxon>
        <taxon>Mucor</taxon>
    </lineage>
</organism>
<accession>A0AAN7HRS8</accession>
<dbReference type="RefSeq" id="XP_064679191.1">
    <property type="nucleotide sequence ID" value="XM_064822591.1"/>
</dbReference>
<dbReference type="AlphaFoldDB" id="A0AAN7HRS8"/>
<keyword evidence="3" id="KW-0560">Oxidoreductase</keyword>
<name>A0AAN7HRS8_9FUNG</name>
<gene>
    <name evidence="3" type="primary">ERG24_2</name>
    <name evidence="3" type="ORF">ATC70_003227</name>
</gene>
<dbReference type="GO" id="GO:0050613">
    <property type="term" value="F:Delta14-sterol reductase activity"/>
    <property type="evidence" value="ECO:0007669"/>
    <property type="project" value="UniProtKB-EC"/>
</dbReference>
<feature type="compositionally biased region" description="Low complexity" evidence="1">
    <location>
        <begin position="345"/>
        <end position="373"/>
    </location>
</feature>
<reference evidence="3 4" key="1">
    <citation type="submission" date="2022-11" db="EMBL/GenBank/DDBJ databases">
        <title>Mucor velutinosus strain NIH1002 WGS.</title>
        <authorList>
            <person name="Subramanian P."/>
            <person name="Mullikin J.C."/>
            <person name="Segre J.A."/>
            <person name="Zelazny A.M."/>
        </authorList>
    </citation>
    <scope>NUCLEOTIDE SEQUENCE [LARGE SCALE GENOMIC DNA]</scope>
    <source>
        <strain evidence="3 4">NIH1002</strain>
    </source>
</reference>
<evidence type="ECO:0000259" key="2">
    <source>
        <dbReference type="PROSITE" id="PS51159"/>
    </source>
</evidence>
<dbReference type="GO" id="GO:0008157">
    <property type="term" value="F:protein phosphatase 1 binding"/>
    <property type="evidence" value="ECO:0007669"/>
    <property type="project" value="TreeGrafter"/>
</dbReference>
<proteinExistence type="predicted"/>
<sequence length="438" mass="48796">MINNRKRVSLNRRSSSLSLDYNAILRQDIQGQEQQLQEPNDYTRQLVASALSLPSSVQIETRVSTQLPPSPPSSISSPQQKHGADKIDLPQFRLKSSLKNPKSASAPCSPTIGLKSVRFHTTNLEDICLFRKAQTPLAISQKSIFWANDDEDDSDSTSSSSGSSDEEEQPIKKSIKCSNWPTRLSDIIDRKNKIIRVDKNTMRLQDDDFIVGKVSVRNLNYHKTVMIRYTFDYWESVDNIQATYQESSQKNDIFAFKIHVPANAATLYFAINYKVGSEDYWDNNDGRNYQVDISLSKPNNTNKKSSKSQVKSTSDLPQPTSLAASQDTLKSRYDFSQAKNIIPQTSATQAQAQTQTQTSSSSSSSSASQPSPTIKQTFAMPIPIRRTVSSSPTGLSCHSPLASSPSFMDLNSQSYMELVNKYCFYSTSPSRSPMSING</sequence>
<evidence type="ECO:0000313" key="3">
    <source>
        <dbReference type="EMBL" id="KAK4512525.1"/>
    </source>
</evidence>
<feature type="region of interest" description="Disordered" evidence="1">
    <location>
        <begin position="149"/>
        <end position="172"/>
    </location>
</feature>
<dbReference type="Pfam" id="PF03370">
    <property type="entry name" value="CBM_21"/>
    <property type="match status" value="1"/>
</dbReference>
<feature type="compositionally biased region" description="Low complexity" evidence="1">
    <location>
        <begin position="294"/>
        <end position="314"/>
    </location>
</feature>
<dbReference type="Proteomes" id="UP001304243">
    <property type="component" value="Unassembled WGS sequence"/>
</dbReference>
<dbReference type="EMBL" id="JASEJX010000021">
    <property type="protein sequence ID" value="KAK4512525.1"/>
    <property type="molecule type" value="Genomic_DNA"/>
</dbReference>
<keyword evidence="4" id="KW-1185">Reference proteome</keyword>
<dbReference type="GeneID" id="89946929"/>
<evidence type="ECO:0000313" key="4">
    <source>
        <dbReference type="Proteomes" id="UP001304243"/>
    </source>
</evidence>
<feature type="region of interest" description="Disordered" evidence="1">
    <location>
        <begin position="345"/>
        <end position="382"/>
    </location>
</feature>
<dbReference type="InterPro" id="IPR038175">
    <property type="entry name" value="CBM21_dom_sf"/>
</dbReference>
<dbReference type="InterPro" id="IPR005036">
    <property type="entry name" value="CBM21_dom"/>
</dbReference>